<evidence type="ECO:0000256" key="9">
    <source>
        <dbReference type="SAM" id="Phobius"/>
    </source>
</evidence>
<feature type="transmembrane region" description="Helical" evidence="9">
    <location>
        <begin position="161"/>
        <end position="180"/>
    </location>
</feature>
<dbReference type="RefSeq" id="WP_245862301.1">
    <property type="nucleotide sequence ID" value="NZ_PDJI01000004.1"/>
</dbReference>
<gene>
    <name evidence="11" type="ORF">ATJ97_1809</name>
</gene>
<keyword evidence="3" id="KW-0813">Transport</keyword>
<evidence type="ECO:0000256" key="4">
    <source>
        <dbReference type="ARBA" id="ARBA00022475"/>
    </source>
</evidence>
<evidence type="ECO:0000256" key="5">
    <source>
        <dbReference type="ARBA" id="ARBA00022692"/>
    </source>
</evidence>
<evidence type="ECO:0000313" key="11">
    <source>
        <dbReference type="EMBL" id="PFG39306.1"/>
    </source>
</evidence>
<evidence type="ECO:0000256" key="3">
    <source>
        <dbReference type="ARBA" id="ARBA00022448"/>
    </source>
</evidence>
<keyword evidence="5 9" id="KW-0812">Transmembrane</keyword>
<dbReference type="Gene3D" id="1.20.1250.20">
    <property type="entry name" value="MFS general substrate transporter like domains"/>
    <property type="match status" value="1"/>
</dbReference>
<keyword evidence="7 9" id="KW-0472">Membrane</keyword>
<dbReference type="Proteomes" id="UP000222106">
    <property type="component" value="Unassembled WGS sequence"/>
</dbReference>
<feature type="transmembrane region" description="Helical" evidence="9">
    <location>
        <begin position="99"/>
        <end position="125"/>
    </location>
</feature>
<dbReference type="PROSITE" id="PS50850">
    <property type="entry name" value="MFS"/>
    <property type="match status" value="1"/>
</dbReference>
<keyword evidence="12" id="KW-1185">Reference proteome</keyword>
<dbReference type="InterPro" id="IPR020846">
    <property type="entry name" value="MFS_dom"/>
</dbReference>
<feature type="transmembrane region" description="Helical" evidence="9">
    <location>
        <begin position="357"/>
        <end position="375"/>
    </location>
</feature>
<dbReference type="Gene3D" id="1.20.1720.10">
    <property type="entry name" value="Multidrug resistance protein D"/>
    <property type="match status" value="1"/>
</dbReference>
<feature type="transmembrane region" description="Helical" evidence="9">
    <location>
        <begin position="221"/>
        <end position="243"/>
    </location>
</feature>
<dbReference type="PANTHER" id="PTHR23501:SF197">
    <property type="entry name" value="COMD"/>
    <property type="match status" value="1"/>
</dbReference>
<feature type="transmembrane region" description="Helical" evidence="9">
    <location>
        <begin position="325"/>
        <end position="345"/>
    </location>
</feature>
<comment type="caution">
    <text evidence="11">The sequence shown here is derived from an EMBL/GenBank/DDBJ whole genome shotgun (WGS) entry which is preliminary data.</text>
</comment>
<evidence type="ECO:0000313" key="12">
    <source>
        <dbReference type="Proteomes" id="UP000222106"/>
    </source>
</evidence>
<dbReference type="GO" id="GO:0022857">
    <property type="term" value="F:transmembrane transporter activity"/>
    <property type="evidence" value="ECO:0007669"/>
    <property type="project" value="InterPro"/>
</dbReference>
<feature type="transmembrane region" description="Helical" evidence="9">
    <location>
        <begin position="249"/>
        <end position="271"/>
    </location>
</feature>
<feature type="region of interest" description="Disordered" evidence="8">
    <location>
        <begin position="530"/>
        <end position="569"/>
    </location>
</feature>
<keyword evidence="4" id="KW-1003">Cell membrane</keyword>
<name>A0A2A9EL27_9MICO</name>
<evidence type="ECO:0000259" key="10">
    <source>
        <dbReference type="PROSITE" id="PS50850"/>
    </source>
</evidence>
<reference evidence="11 12" key="1">
    <citation type="submission" date="2017-10" db="EMBL/GenBank/DDBJ databases">
        <title>Sequencing the genomes of 1000 actinobacteria strains.</title>
        <authorList>
            <person name="Klenk H.-P."/>
        </authorList>
    </citation>
    <scope>NUCLEOTIDE SEQUENCE [LARGE SCALE GENOMIC DNA]</scope>
    <source>
        <strain evidence="11 12">DSM 21838</strain>
    </source>
</reference>
<dbReference type="EMBL" id="PDJI01000004">
    <property type="protein sequence ID" value="PFG39306.1"/>
    <property type="molecule type" value="Genomic_DNA"/>
</dbReference>
<evidence type="ECO:0000256" key="7">
    <source>
        <dbReference type="ARBA" id="ARBA00023136"/>
    </source>
</evidence>
<comment type="subcellular location">
    <subcellularLocation>
        <location evidence="1">Cell membrane</location>
        <topology evidence="1">Multi-pass membrane protein</topology>
    </subcellularLocation>
</comment>
<dbReference type="AlphaFoldDB" id="A0A2A9EL27"/>
<feature type="transmembrane region" description="Helical" evidence="9">
    <location>
        <begin position="381"/>
        <end position="404"/>
    </location>
</feature>
<feature type="transmembrane region" description="Helical" evidence="9">
    <location>
        <begin position="491"/>
        <end position="511"/>
    </location>
</feature>
<evidence type="ECO:0000256" key="1">
    <source>
        <dbReference type="ARBA" id="ARBA00004651"/>
    </source>
</evidence>
<proteinExistence type="inferred from homology"/>
<protein>
    <submittedName>
        <fullName evidence="11">EmrB/QacA subfamily drug resistance transporter</fullName>
    </submittedName>
</protein>
<dbReference type="PANTHER" id="PTHR23501">
    <property type="entry name" value="MAJOR FACILITATOR SUPERFAMILY"/>
    <property type="match status" value="1"/>
</dbReference>
<feature type="domain" description="Major facilitator superfamily (MFS) profile" evidence="10">
    <location>
        <begin position="33"/>
        <end position="517"/>
    </location>
</feature>
<comment type="similarity">
    <text evidence="2">Belongs to the major facilitator superfamily. TCR/Tet family.</text>
</comment>
<organism evidence="11 12">
    <name type="scientific">Georgenia soli</name>
    <dbReference type="NCBI Taxonomy" id="638953"/>
    <lineage>
        <taxon>Bacteria</taxon>
        <taxon>Bacillati</taxon>
        <taxon>Actinomycetota</taxon>
        <taxon>Actinomycetes</taxon>
        <taxon>Micrococcales</taxon>
        <taxon>Bogoriellaceae</taxon>
        <taxon>Georgenia</taxon>
    </lineage>
</organism>
<keyword evidence="6 9" id="KW-1133">Transmembrane helix</keyword>
<feature type="transmembrane region" description="Helical" evidence="9">
    <location>
        <begin position="186"/>
        <end position="209"/>
    </location>
</feature>
<sequence length="569" mass="59285">MKKKDLTSRRAYAGMTTEQAVLAHEEHRRVLKILTGLLMAMFVANLAGTVVGNALPVIVAEIGGTQQQYTWIVTSTILASTAVTPIAGKLADLFDKKKLLLGSIALFALGSLLAGLSTSAGMLIAVRVLQGIGMGANMVLTQIIIATIIPPRQRGRYNGYIGAVIAVATVSGPLLGGLIVDVPWLGWRWCFWVAIPFVAAAFAVLVKNLKVPGEGRPGAKVDWAGAALISLAATLLLVWVSFANHEFDWVSWQTFAMVGAALVAAIAFVLVERRVSEPVVPLHILTERTTALAIVASLAVGTVMFGTNIFLGQYFQIGRGYSPTIAGWLGLPIMLGLLVSSTVAGNLVTRSGRWKPYVVGGLALLTVGIGLMATVGATTPLWLISLYLLLAGLGLGASMQNLVLAVQNTVQLANVGAATSTVTFFRSLGGAVGIQVLGAVYAARVTSLTVAGYTEQGLDVAGLDASTSSLDLGALPAEMARVVHQAYGDGIGTVFGVAALISVLGLLAVLFMRGTELRNSWEVPTEVREVLETDDGPGTTAAPGDVTPTTTAMVDQTGEPGTRDGVSGR</sequence>
<feature type="transmembrane region" description="Helical" evidence="9">
    <location>
        <begin position="131"/>
        <end position="149"/>
    </location>
</feature>
<dbReference type="FunFam" id="1.20.1720.10:FF:000004">
    <property type="entry name" value="EmrB/QacA family drug resistance transporter"/>
    <property type="match status" value="1"/>
</dbReference>
<evidence type="ECO:0000256" key="6">
    <source>
        <dbReference type="ARBA" id="ARBA00022989"/>
    </source>
</evidence>
<feature type="transmembrane region" description="Helical" evidence="9">
    <location>
        <begin position="291"/>
        <end position="313"/>
    </location>
</feature>
<dbReference type="Pfam" id="PF07690">
    <property type="entry name" value="MFS_1"/>
    <property type="match status" value="1"/>
</dbReference>
<feature type="transmembrane region" description="Helical" evidence="9">
    <location>
        <begin position="69"/>
        <end position="87"/>
    </location>
</feature>
<feature type="transmembrane region" description="Helical" evidence="9">
    <location>
        <begin position="37"/>
        <end position="63"/>
    </location>
</feature>
<accession>A0A2A9EL27</accession>
<dbReference type="InterPro" id="IPR011701">
    <property type="entry name" value="MFS"/>
</dbReference>
<dbReference type="InterPro" id="IPR036259">
    <property type="entry name" value="MFS_trans_sf"/>
</dbReference>
<feature type="transmembrane region" description="Helical" evidence="9">
    <location>
        <begin position="424"/>
        <end position="443"/>
    </location>
</feature>
<evidence type="ECO:0000256" key="8">
    <source>
        <dbReference type="SAM" id="MobiDB-lite"/>
    </source>
</evidence>
<dbReference type="GO" id="GO:0005886">
    <property type="term" value="C:plasma membrane"/>
    <property type="evidence" value="ECO:0007669"/>
    <property type="project" value="UniProtKB-SubCell"/>
</dbReference>
<dbReference type="PRINTS" id="PR01036">
    <property type="entry name" value="TCRTETB"/>
</dbReference>
<evidence type="ECO:0000256" key="2">
    <source>
        <dbReference type="ARBA" id="ARBA00007520"/>
    </source>
</evidence>
<dbReference type="SUPFAM" id="SSF103473">
    <property type="entry name" value="MFS general substrate transporter"/>
    <property type="match status" value="1"/>
</dbReference>